<comment type="catalytic activity">
    <reaction evidence="6">
        <text>L-threonyl-[protein] + ATP = 3-O-(5'-adenylyl)-L-threonyl-[protein] + diphosphate</text>
        <dbReference type="Rhea" id="RHEA:54292"/>
        <dbReference type="Rhea" id="RHEA-COMP:11060"/>
        <dbReference type="Rhea" id="RHEA-COMP:13847"/>
        <dbReference type="ChEBI" id="CHEBI:30013"/>
        <dbReference type="ChEBI" id="CHEBI:30616"/>
        <dbReference type="ChEBI" id="CHEBI:33019"/>
        <dbReference type="ChEBI" id="CHEBI:138113"/>
        <dbReference type="EC" id="2.7.7.108"/>
    </reaction>
</comment>
<keyword evidence="10" id="KW-1185">Reference proteome</keyword>
<evidence type="ECO:0000256" key="5">
    <source>
        <dbReference type="ARBA" id="ARBA00034531"/>
    </source>
</evidence>
<dbReference type="RefSeq" id="WP_091117503.1">
    <property type="nucleotide sequence ID" value="NZ_BKAF01000042.1"/>
</dbReference>
<dbReference type="InterPro" id="IPR036597">
    <property type="entry name" value="Fido-like_dom_sf"/>
</dbReference>
<organism evidence="9 10">
    <name type="scientific">Nocardioides psychrotolerans</name>
    <dbReference type="NCBI Taxonomy" id="1005945"/>
    <lineage>
        <taxon>Bacteria</taxon>
        <taxon>Bacillati</taxon>
        <taxon>Actinomycetota</taxon>
        <taxon>Actinomycetes</taxon>
        <taxon>Propionibacteriales</taxon>
        <taxon>Nocardioidaceae</taxon>
        <taxon>Nocardioides</taxon>
    </lineage>
</organism>
<evidence type="ECO:0000259" key="8">
    <source>
        <dbReference type="PROSITE" id="PS51459"/>
    </source>
</evidence>
<dbReference type="STRING" id="1005945.SAMN05216561_1306"/>
<evidence type="ECO:0000256" key="3">
    <source>
        <dbReference type="ARBA" id="ARBA00022741"/>
    </source>
</evidence>
<dbReference type="PROSITE" id="PS51459">
    <property type="entry name" value="FIDO"/>
    <property type="match status" value="1"/>
</dbReference>
<dbReference type="PANTHER" id="PTHR39560">
    <property type="entry name" value="PROTEIN ADENYLYLTRANSFERASE FIC-RELATED"/>
    <property type="match status" value="1"/>
</dbReference>
<keyword evidence="1" id="KW-0808">Transferase</keyword>
<dbReference type="EMBL" id="FOQG01000030">
    <property type="protein sequence ID" value="SFJ42051.1"/>
    <property type="molecule type" value="Genomic_DNA"/>
</dbReference>
<evidence type="ECO:0000256" key="1">
    <source>
        <dbReference type="ARBA" id="ARBA00022679"/>
    </source>
</evidence>
<keyword evidence="2" id="KW-0548">Nucleotidyltransferase</keyword>
<dbReference type="GO" id="GO:0051302">
    <property type="term" value="P:regulation of cell division"/>
    <property type="evidence" value="ECO:0007669"/>
    <property type="project" value="TreeGrafter"/>
</dbReference>
<proteinExistence type="predicted"/>
<evidence type="ECO:0000256" key="2">
    <source>
        <dbReference type="ARBA" id="ARBA00022695"/>
    </source>
</evidence>
<evidence type="ECO:0000313" key="10">
    <source>
        <dbReference type="Proteomes" id="UP000198649"/>
    </source>
</evidence>
<dbReference type="InterPro" id="IPR003812">
    <property type="entry name" value="Fido"/>
</dbReference>
<evidence type="ECO:0000313" key="9">
    <source>
        <dbReference type="EMBL" id="SFJ42051.1"/>
    </source>
</evidence>
<dbReference type="GO" id="GO:0005524">
    <property type="term" value="F:ATP binding"/>
    <property type="evidence" value="ECO:0007669"/>
    <property type="project" value="UniProtKB-KW"/>
</dbReference>
<name>A0A1I3R9J6_9ACTN</name>
<evidence type="ECO:0000256" key="7">
    <source>
        <dbReference type="ARBA" id="ARBA00048696"/>
    </source>
</evidence>
<dbReference type="Gene3D" id="1.10.3290.10">
    <property type="entry name" value="Fido-like domain"/>
    <property type="match status" value="1"/>
</dbReference>
<dbReference type="Proteomes" id="UP000198649">
    <property type="component" value="Unassembled WGS sequence"/>
</dbReference>
<dbReference type="Pfam" id="PF02661">
    <property type="entry name" value="Fic"/>
    <property type="match status" value="1"/>
</dbReference>
<keyword evidence="3" id="KW-0547">Nucleotide-binding</keyword>
<keyword evidence="4" id="KW-0067">ATP-binding</keyword>
<dbReference type="AlphaFoldDB" id="A0A1I3R9J6"/>
<sequence>MTEPRPWEIGDHEARWAGYLLAPGSPVLRNKVGATTSDELRAAENDLLEFRLTELRSQPRLVSRTFDLAHLQHLHFQLFQDIYEWPGDLRTVGIAKGDGDDTSFIPPLEIERPVAHVATRIAESHLLRDVGQEALVDEVTYLYDCMNFAHPFREGNGRTQREFFAQLLAESGHGLDWSKVDMDGLHSACHVARADGDSSKLRSIIAVALTDDPVY</sequence>
<accession>A0A1I3R9J6</accession>
<comment type="catalytic activity">
    <reaction evidence="7">
        <text>L-tyrosyl-[protein] + ATP = O-(5'-adenylyl)-L-tyrosyl-[protein] + diphosphate</text>
        <dbReference type="Rhea" id="RHEA:54288"/>
        <dbReference type="Rhea" id="RHEA-COMP:10136"/>
        <dbReference type="Rhea" id="RHEA-COMP:13846"/>
        <dbReference type="ChEBI" id="CHEBI:30616"/>
        <dbReference type="ChEBI" id="CHEBI:33019"/>
        <dbReference type="ChEBI" id="CHEBI:46858"/>
        <dbReference type="ChEBI" id="CHEBI:83624"/>
        <dbReference type="EC" id="2.7.7.108"/>
    </reaction>
</comment>
<gene>
    <name evidence="9" type="ORF">SAMN05216561_1306</name>
</gene>
<dbReference type="OrthoDB" id="9813719at2"/>
<evidence type="ECO:0000256" key="6">
    <source>
        <dbReference type="ARBA" id="ARBA00047939"/>
    </source>
</evidence>
<reference evidence="9 10" key="1">
    <citation type="submission" date="2016-10" db="EMBL/GenBank/DDBJ databases">
        <authorList>
            <person name="de Groot N.N."/>
        </authorList>
    </citation>
    <scope>NUCLEOTIDE SEQUENCE [LARGE SCALE GENOMIC DNA]</scope>
    <source>
        <strain evidence="9 10">CGMCC 1.11156</strain>
    </source>
</reference>
<dbReference type="EC" id="2.7.7.108" evidence="5"/>
<evidence type="ECO:0000256" key="4">
    <source>
        <dbReference type="ARBA" id="ARBA00022840"/>
    </source>
</evidence>
<dbReference type="PANTHER" id="PTHR39560:SF1">
    <property type="entry name" value="PROTEIN ADENYLYLTRANSFERASE FIC-RELATED"/>
    <property type="match status" value="1"/>
</dbReference>
<dbReference type="SUPFAM" id="SSF140931">
    <property type="entry name" value="Fic-like"/>
    <property type="match status" value="1"/>
</dbReference>
<dbReference type="GO" id="GO:0070733">
    <property type="term" value="F:AMPylase activity"/>
    <property type="evidence" value="ECO:0007669"/>
    <property type="project" value="UniProtKB-EC"/>
</dbReference>
<feature type="domain" description="Fido" evidence="8">
    <location>
        <begin position="66"/>
        <end position="210"/>
    </location>
</feature>
<protein>
    <recommendedName>
        <fullName evidence="5">protein adenylyltransferase</fullName>
        <ecNumber evidence="5">2.7.7.108</ecNumber>
    </recommendedName>
</protein>